<dbReference type="PANTHER" id="PTHR13234">
    <property type="entry name" value="GAMMA-INTERFERON INDUCIBLE LYSOSOMAL THIOL REDUCTASE GILT"/>
    <property type="match status" value="1"/>
</dbReference>
<evidence type="ECO:0000313" key="8">
    <source>
        <dbReference type="Proteomes" id="UP000239649"/>
    </source>
</evidence>
<evidence type="ECO:0000313" key="7">
    <source>
        <dbReference type="EMBL" id="PSC69520.1"/>
    </source>
</evidence>
<feature type="signal peptide" evidence="6">
    <location>
        <begin position="1"/>
        <end position="16"/>
    </location>
</feature>
<keyword evidence="5" id="KW-0325">Glycoprotein</keyword>
<accession>A0A2P6V615</accession>
<dbReference type="Pfam" id="PF03227">
    <property type="entry name" value="GILT"/>
    <property type="match status" value="1"/>
</dbReference>
<evidence type="ECO:0000256" key="5">
    <source>
        <dbReference type="ARBA" id="ARBA00023180"/>
    </source>
</evidence>
<keyword evidence="3" id="KW-0964">Secreted</keyword>
<evidence type="ECO:0000256" key="4">
    <source>
        <dbReference type="ARBA" id="ARBA00022729"/>
    </source>
</evidence>
<evidence type="ECO:0000256" key="1">
    <source>
        <dbReference type="ARBA" id="ARBA00004613"/>
    </source>
</evidence>
<dbReference type="AlphaFoldDB" id="A0A2P6V615"/>
<name>A0A2P6V615_9CHLO</name>
<dbReference type="Proteomes" id="UP000239649">
    <property type="component" value="Unassembled WGS sequence"/>
</dbReference>
<reference evidence="7 8" key="1">
    <citation type="journal article" date="2018" name="Plant J.">
        <title>Genome sequences of Chlorella sorokiniana UTEX 1602 and Micractinium conductrix SAG 241.80: implications to maltose excretion by a green alga.</title>
        <authorList>
            <person name="Arriola M.B."/>
            <person name="Velmurugan N."/>
            <person name="Zhang Y."/>
            <person name="Plunkett M.H."/>
            <person name="Hondzo H."/>
            <person name="Barney B.M."/>
        </authorList>
    </citation>
    <scope>NUCLEOTIDE SEQUENCE [LARGE SCALE GENOMIC DNA]</scope>
    <source>
        <strain evidence="7 8">SAG 241.80</strain>
    </source>
</reference>
<gene>
    <name evidence="7" type="ORF">C2E20_7029</name>
</gene>
<keyword evidence="4 6" id="KW-0732">Signal</keyword>
<organism evidence="7 8">
    <name type="scientific">Micractinium conductrix</name>
    <dbReference type="NCBI Taxonomy" id="554055"/>
    <lineage>
        <taxon>Eukaryota</taxon>
        <taxon>Viridiplantae</taxon>
        <taxon>Chlorophyta</taxon>
        <taxon>core chlorophytes</taxon>
        <taxon>Trebouxiophyceae</taxon>
        <taxon>Chlorellales</taxon>
        <taxon>Chlorellaceae</taxon>
        <taxon>Chlorella clade</taxon>
        <taxon>Micractinium</taxon>
    </lineage>
</organism>
<evidence type="ECO:0000256" key="2">
    <source>
        <dbReference type="ARBA" id="ARBA00005679"/>
    </source>
</evidence>
<dbReference type="Gene3D" id="3.40.30.10">
    <property type="entry name" value="Glutaredoxin"/>
    <property type="match status" value="1"/>
</dbReference>
<feature type="chain" id="PRO_5015135695" evidence="6">
    <location>
        <begin position="17"/>
        <end position="231"/>
    </location>
</feature>
<comment type="caution">
    <text evidence="7">The sequence shown here is derived from an EMBL/GenBank/DDBJ whole genome shotgun (WGS) entry which is preliminary data.</text>
</comment>
<protein>
    <submittedName>
        <fullName evidence="7">Gamma-interferon-inducible lysosomal thiol reductase</fullName>
    </submittedName>
</protein>
<evidence type="ECO:0000256" key="3">
    <source>
        <dbReference type="ARBA" id="ARBA00022525"/>
    </source>
</evidence>
<dbReference type="GO" id="GO:0016671">
    <property type="term" value="F:oxidoreductase activity, acting on a sulfur group of donors, disulfide as acceptor"/>
    <property type="evidence" value="ECO:0007669"/>
    <property type="project" value="InterPro"/>
</dbReference>
<dbReference type="EMBL" id="LHPF02000026">
    <property type="protein sequence ID" value="PSC69520.1"/>
    <property type="molecule type" value="Genomic_DNA"/>
</dbReference>
<dbReference type="InterPro" id="IPR004911">
    <property type="entry name" value="Interferon-induced_GILT"/>
</dbReference>
<evidence type="ECO:0000256" key="6">
    <source>
        <dbReference type="SAM" id="SignalP"/>
    </source>
</evidence>
<dbReference type="GO" id="GO:0005576">
    <property type="term" value="C:extracellular region"/>
    <property type="evidence" value="ECO:0007669"/>
    <property type="project" value="UniProtKB-SubCell"/>
</dbReference>
<comment type="subcellular location">
    <subcellularLocation>
        <location evidence="1">Secreted</location>
    </subcellularLocation>
</comment>
<dbReference type="PANTHER" id="PTHR13234:SF8">
    <property type="entry name" value="GAMMA-INTERFERON-INDUCIBLE LYSOSOMAL THIOL REDUCTASE"/>
    <property type="match status" value="1"/>
</dbReference>
<comment type="similarity">
    <text evidence="2">Belongs to the GILT family.</text>
</comment>
<dbReference type="OrthoDB" id="958254at2759"/>
<dbReference type="STRING" id="554055.A0A2P6V615"/>
<keyword evidence="8" id="KW-1185">Reference proteome</keyword>
<proteinExistence type="inferred from homology"/>
<sequence>MALGVALLLVGASAYAAGTRGGAVAAAAAPPVEVTLYAEALCPYCAAFVTDTLGPLVGEPWFDAVVKFRYVAWGNAVNTSRGVMCQHGPAECRLNRVLNCAEALLPTQAAFLRFALCLEGAPAKRMEEAVDECATKEGMPAAARLHTCAGGVSGDMLERAAAAETAALQPPHEYVPWVTVQGIALGAPESTADLLRYVCVAFAGERPEACYAPPPGAALALPGGAAGRVTA</sequence>